<dbReference type="KEGG" id="vff:VITFI_CDS3390"/>
<organism evidence="3 4">
    <name type="scientific">Vitreoscilla filiformis</name>
    <dbReference type="NCBI Taxonomy" id="63"/>
    <lineage>
        <taxon>Bacteria</taxon>
        <taxon>Pseudomonadati</taxon>
        <taxon>Pseudomonadota</taxon>
        <taxon>Betaproteobacteria</taxon>
        <taxon>Neisseriales</taxon>
        <taxon>Neisseriaceae</taxon>
        <taxon>Vitreoscilla</taxon>
    </lineage>
</organism>
<dbReference type="PIRSF" id="PIRSF017082">
    <property type="entry name" value="YflP"/>
    <property type="match status" value="1"/>
</dbReference>
<accession>A0A221KJY3</accession>
<geneLocation type="plasmid" evidence="4">
    <name>pvf1</name>
</geneLocation>
<dbReference type="CDD" id="cd13579">
    <property type="entry name" value="PBP2_Bug_NagM"/>
    <property type="match status" value="1"/>
</dbReference>
<sequence length="328" mass="33769">MIQPSRRAVLGTLAAAALCGSGVAQATVTPLTGKTIRLLVGFPAGGGTDAIARVLAEHLKDELGATLIVENKPGAGGQLAAQALKAAPADGLTLFLSHDHTISILPQVVKTPGFNPSTDFVPVAGFASFVNALAVSGGTSAKSFADYVNSVKAQGSKGSVGVPAPASTPEFLVKVIGEKYKLDLVAVPYRGSAPMMADMLGNQIPAGVGSIPDFIENHKQGKIRVVAVLGGKRQAVMPDVPTFSELGLAGLEDMPYYGVFAPTGTPKATVEAFSSALAKVIAKPVVLERLTAMGLSVGHMTGEQLGQRERAYSAVWAKLIKQSGFQPQ</sequence>
<keyword evidence="3" id="KW-0614">Plasmid</keyword>
<dbReference type="EMBL" id="CP022424">
    <property type="protein sequence ID" value="ASM79167.1"/>
    <property type="molecule type" value="Genomic_DNA"/>
</dbReference>
<dbReference type="PANTHER" id="PTHR42928:SF5">
    <property type="entry name" value="BLR1237 PROTEIN"/>
    <property type="match status" value="1"/>
</dbReference>
<dbReference type="InterPro" id="IPR042100">
    <property type="entry name" value="Bug_dom1"/>
</dbReference>
<dbReference type="AlphaFoldDB" id="A0A221KJY3"/>
<protein>
    <recommendedName>
        <fullName evidence="5">Twin-arginine translocation pathway signal</fullName>
    </recommendedName>
</protein>
<keyword evidence="4" id="KW-1185">Reference proteome</keyword>
<evidence type="ECO:0000313" key="4">
    <source>
        <dbReference type="Proteomes" id="UP000199729"/>
    </source>
</evidence>
<proteinExistence type="inferred from homology"/>
<dbReference type="InterPro" id="IPR006311">
    <property type="entry name" value="TAT_signal"/>
</dbReference>
<dbReference type="Proteomes" id="UP000199729">
    <property type="component" value="Plasmid pVF1"/>
</dbReference>
<name>A0A221KJY3_VITFI</name>
<evidence type="ECO:0000256" key="2">
    <source>
        <dbReference type="SAM" id="SignalP"/>
    </source>
</evidence>
<comment type="similarity">
    <text evidence="1">Belongs to the UPF0065 (bug) family.</text>
</comment>
<dbReference type="PROSITE" id="PS51318">
    <property type="entry name" value="TAT"/>
    <property type="match status" value="1"/>
</dbReference>
<evidence type="ECO:0000256" key="1">
    <source>
        <dbReference type="ARBA" id="ARBA00006987"/>
    </source>
</evidence>
<dbReference type="SUPFAM" id="SSF53850">
    <property type="entry name" value="Periplasmic binding protein-like II"/>
    <property type="match status" value="1"/>
</dbReference>
<gene>
    <name evidence="3" type="ORF">VITFI_CDS3390</name>
</gene>
<dbReference type="InterPro" id="IPR005064">
    <property type="entry name" value="BUG"/>
</dbReference>
<evidence type="ECO:0000313" key="3">
    <source>
        <dbReference type="EMBL" id="ASM79167.1"/>
    </source>
</evidence>
<dbReference type="Pfam" id="PF03401">
    <property type="entry name" value="TctC"/>
    <property type="match status" value="1"/>
</dbReference>
<dbReference type="PANTHER" id="PTHR42928">
    <property type="entry name" value="TRICARBOXYLATE-BINDING PROTEIN"/>
    <property type="match status" value="1"/>
</dbReference>
<dbReference type="Gene3D" id="3.40.190.150">
    <property type="entry name" value="Bordetella uptake gene, domain 1"/>
    <property type="match status" value="1"/>
</dbReference>
<dbReference type="Gene3D" id="3.40.190.10">
    <property type="entry name" value="Periplasmic binding protein-like II"/>
    <property type="match status" value="1"/>
</dbReference>
<evidence type="ECO:0008006" key="5">
    <source>
        <dbReference type="Google" id="ProtNLM"/>
    </source>
</evidence>
<keyword evidence="2" id="KW-0732">Signal</keyword>
<dbReference type="RefSeq" id="WP_089418328.1">
    <property type="nucleotide sequence ID" value="NZ_CP022424.1"/>
</dbReference>
<feature type="chain" id="PRO_5012894694" description="Twin-arginine translocation pathway signal" evidence="2">
    <location>
        <begin position="27"/>
        <end position="328"/>
    </location>
</feature>
<dbReference type="OrthoDB" id="8845010at2"/>
<reference evidence="3 4" key="1">
    <citation type="submission" date="2017-07" db="EMBL/GenBank/DDBJ databases">
        <title>Complete Genome Sequence of the cosmetic ferment Vitreoscilla filiformis (ATCC15551).</title>
        <authorList>
            <person name="Contreras S."/>
            <person name="Sagory-Zalkind P."/>
            <person name="Blanquart H."/>
            <person name="Iltis A."/>
            <person name="Morand S.C."/>
        </authorList>
    </citation>
    <scope>NUCLEOTIDE SEQUENCE [LARGE SCALE GENOMIC DNA]</scope>
    <source>
        <strain evidence="3 4">ATCC 15551</strain>
        <plasmid evidence="4">Plasmid pvf1</plasmid>
    </source>
</reference>
<feature type="signal peptide" evidence="2">
    <location>
        <begin position="1"/>
        <end position="26"/>
    </location>
</feature>